<evidence type="ECO:0000313" key="8">
    <source>
        <dbReference type="EMBL" id="EPZ35074.1"/>
    </source>
</evidence>
<feature type="transmembrane region" description="Helical" evidence="7">
    <location>
        <begin position="40"/>
        <end position="61"/>
    </location>
</feature>
<evidence type="ECO:0000256" key="2">
    <source>
        <dbReference type="ARBA" id="ARBA00015652"/>
    </source>
</evidence>
<gene>
    <name evidence="8" type="ORF">O9G_004375</name>
</gene>
<proteinExistence type="predicted"/>
<organism evidence="8 9">
    <name type="scientific">Rozella allomycis (strain CSF55)</name>
    <dbReference type="NCBI Taxonomy" id="988480"/>
    <lineage>
        <taxon>Eukaryota</taxon>
        <taxon>Fungi</taxon>
        <taxon>Fungi incertae sedis</taxon>
        <taxon>Cryptomycota</taxon>
        <taxon>Cryptomycota incertae sedis</taxon>
        <taxon>Rozella</taxon>
    </lineage>
</organism>
<feature type="transmembrane region" description="Helical" evidence="7">
    <location>
        <begin position="106"/>
        <end position="126"/>
    </location>
</feature>
<evidence type="ECO:0000256" key="4">
    <source>
        <dbReference type="ARBA" id="ARBA00022794"/>
    </source>
</evidence>
<keyword evidence="4" id="KW-0970">Cilium biogenesis/degradation</keyword>
<keyword evidence="6 7" id="KW-0472">Membrane</keyword>
<dbReference type="HOGENOM" id="CLU_1960834_0_0_1"/>
<dbReference type="OMA" id="VCLKKVP"/>
<dbReference type="GO" id="GO:1905515">
    <property type="term" value="P:non-motile cilium assembly"/>
    <property type="evidence" value="ECO:0007669"/>
    <property type="project" value="TreeGrafter"/>
</dbReference>
<dbReference type="Proteomes" id="UP000030755">
    <property type="component" value="Unassembled WGS sequence"/>
</dbReference>
<comment type="subcellular location">
    <subcellularLocation>
        <location evidence="1">Membrane</location>
        <topology evidence="1">Multi-pass membrane protein</topology>
    </subcellularLocation>
</comment>
<dbReference type="GO" id="GO:0016020">
    <property type="term" value="C:membrane"/>
    <property type="evidence" value="ECO:0007669"/>
    <property type="project" value="UniProtKB-SubCell"/>
</dbReference>
<evidence type="ECO:0000256" key="3">
    <source>
        <dbReference type="ARBA" id="ARBA00022692"/>
    </source>
</evidence>
<dbReference type="InterPro" id="IPR029248">
    <property type="entry name" value="TMEM107"/>
</dbReference>
<dbReference type="PANTHER" id="PTHR34341">
    <property type="entry name" value="TRANSMEMBRANE PROTEIN 107"/>
    <property type="match status" value="1"/>
</dbReference>
<keyword evidence="5 7" id="KW-1133">Transmembrane helix</keyword>
<keyword evidence="3 7" id="KW-0812">Transmembrane</keyword>
<sequence>MSIHFALATSLYFSKGINIKTSLPIVYSTDQYSAANDVVLSYIIFAWVSFLILFLCFFTGISMFRYNLSVLHSFFHIMGIIFLTLHNTKPWPYEVGWYIVGPTRGLTWRAVAVKTFIGFTCVLWACTS</sequence>
<protein>
    <recommendedName>
        <fullName evidence="2">Transmembrane protein 107</fullName>
    </recommendedName>
</protein>
<dbReference type="GO" id="GO:0036038">
    <property type="term" value="C:MKS complex"/>
    <property type="evidence" value="ECO:0007669"/>
    <property type="project" value="TreeGrafter"/>
</dbReference>
<evidence type="ECO:0000256" key="1">
    <source>
        <dbReference type="ARBA" id="ARBA00004141"/>
    </source>
</evidence>
<evidence type="ECO:0000313" key="9">
    <source>
        <dbReference type="Proteomes" id="UP000030755"/>
    </source>
</evidence>
<reference evidence="8 9" key="1">
    <citation type="journal article" date="2013" name="Curr. Biol.">
        <title>Shared signatures of parasitism and phylogenomics unite Cryptomycota and microsporidia.</title>
        <authorList>
            <person name="James T.Y."/>
            <person name="Pelin A."/>
            <person name="Bonen L."/>
            <person name="Ahrendt S."/>
            <person name="Sain D."/>
            <person name="Corradi N."/>
            <person name="Stajich J.E."/>
        </authorList>
    </citation>
    <scope>NUCLEOTIDE SEQUENCE [LARGE SCALE GENOMIC DNA]</scope>
    <source>
        <strain evidence="8 9">CSF55</strain>
    </source>
</reference>
<dbReference type="OrthoDB" id="2114471at2759"/>
<feature type="transmembrane region" description="Helical" evidence="7">
    <location>
        <begin position="68"/>
        <end position="86"/>
    </location>
</feature>
<dbReference type="AlphaFoldDB" id="A0A075AY96"/>
<name>A0A075AY96_ROZAC</name>
<dbReference type="Pfam" id="PF14995">
    <property type="entry name" value="TMEM107"/>
    <property type="match status" value="1"/>
</dbReference>
<keyword evidence="9" id="KW-1185">Reference proteome</keyword>
<evidence type="ECO:0000256" key="7">
    <source>
        <dbReference type="SAM" id="Phobius"/>
    </source>
</evidence>
<dbReference type="PANTHER" id="PTHR34341:SF1">
    <property type="entry name" value="TRANSMEMBRANE PROTEIN 107"/>
    <property type="match status" value="1"/>
</dbReference>
<dbReference type="GO" id="GO:1904491">
    <property type="term" value="P:protein localization to ciliary transition zone"/>
    <property type="evidence" value="ECO:0007669"/>
    <property type="project" value="TreeGrafter"/>
</dbReference>
<evidence type="ECO:0000256" key="6">
    <source>
        <dbReference type="ARBA" id="ARBA00023136"/>
    </source>
</evidence>
<dbReference type="EMBL" id="KE560886">
    <property type="protein sequence ID" value="EPZ35074.1"/>
    <property type="molecule type" value="Genomic_DNA"/>
</dbReference>
<accession>A0A075AY96</accession>
<evidence type="ECO:0000256" key="5">
    <source>
        <dbReference type="ARBA" id="ARBA00022989"/>
    </source>
</evidence>